<evidence type="ECO:0000313" key="1">
    <source>
        <dbReference type="EMBL" id="KDP30538.1"/>
    </source>
</evidence>
<protein>
    <submittedName>
        <fullName evidence="1">Uncharacterized protein</fullName>
    </submittedName>
</protein>
<dbReference type="AlphaFoldDB" id="A0A067K662"/>
<keyword evidence="2" id="KW-1185">Reference proteome</keyword>
<reference evidence="1 2" key="1">
    <citation type="journal article" date="2014" name="PLoS ONE">
        <title>Global Analysis of Gene Expression Profiles in Physic Nut (Jatropha curcas L.) Seedlings Exposed to Salt Stress.</title>
        <authorList>
            <person name="Zhang L."/>
            <person name="Zhang C."/>
            <person name="Wu P."/>
            <person name="Chen Y."/>
            <person name="Li M."/>
            <person name="Jiang H."/>
            <person name="Wu G."/>
        </authorList>
    </citation>
    <scope>NUCLEOTIDE SEQUENCE [LARGE SCALE GENOMIC DNA]</scope>
    <source>
        <strain evidence="2">cv. GZQX0401</strain>
        <tissue evidence="1">Young leaves</tissue>
    </source>
</reference>
<name>A0A067K662_JATCU</name>
<proteinExistence type="predicted"/>
<evidence type="ECO:0000313" key="2">
    <source>
        <dbReference type="Proteomes" id="UP000027138"/>
    </source>
</evidence>
<organism evidence="1 2">
    <name type="scientific">Jatropha curcas</name>
    <name type="common">Barbados nut</name>
    <dbReference type="NCBI Taxonomy" id="180498"/>
    <lineage>
        <taxon>Eukaryota</taxon>
        <taxon>Viridiplantae</taxon>
        <taxon>Streptophyta</taxon>
        <taxon>Embryophyta</taxon>
        <taxon>Tracheophyta</taxon>
        <taxon>Spermatophyta</taxon>
        <taxon>Magnoliopsida</taxon>
        <taxon>eudicotyledons</taxon>
        <taxon>Gunneridae</taxon>
        <taxon>Pentapetalae</taxon>
        <taxon>rosids</taxon>
        <taxon>fabids</taxon>
        <taxon>Malpighiales</taxon>
        <taxon>Euphorbiaceae</taxon>
        <taxon>Crotonoideae</taxon>
        <taxon>Jatropheae</taxon>
        <taxon>Jatropha</taxon>
    </lineage>
</organism>
<sequence length="54" mass="6153">MGQHGFMRAVFDTVGHVWGDWCPCVRLMIYDMDKSQSDFLLMKLLASADVVPYA</sequence>
<dbReference type="Proteomes" id="UP000027138">
    <property type="component" value="Unassembled WGS sequence"/>
</dbReference>
<dbReference type="EMBL" id="KK914666">
    <property type="protein sequence ID" value="KDP30538.1"/>
    <property type="molecule type" value="Genomic_DNA"/>
</dbReference>
<gene>
    <name evidence="1" type="ORF">JCGZ_15247</name>
</gene>
<accession>A0A067K662</accession>